<organism evidence="2 3">
    <name type="scientific">Candidatus Electronema aureum</name>
    <dbReference type="NCBI Taxonomy" id="2005002"/>
    <lineage>
        <taxon>Bacteria</taxon>
        <taxon>Pseudomonadati</taxon>
        <taxon>Thermodesulfobacteriota</taxon>
        <taxon>Desulfobulbia</taxon>
        <taxon>Desulfobulbales</taxon>
        <taxon>Desulfobulbaceae</taxon>
        <taxon>Candidatus Electronema</taxon>
    </lineage>
</organism>
<evidence type="ECO:0000256" key="1">
    <source>
        <dbReference type="HAMAP-Rule" id="MF_01187"/>
    </source>
</evidence>
<protein>
    <recommendedName>
        <fullName evidence="1">UPF0434 protein CDV28_11332</fullName>
    </recommendedName>
</protein>
<dbReference type="GO" id="GO:0005829">
    <property type="term" value="C:cytosol"/>
    <property type="evidence" value="ECO:0007669"/>
    <property type="project" value="TreeGrafter"/>
</dbReference>
<keyword evidence="3" id="KW-1185">Reference proteome</keyword>
<dbReference type="AlphaFoldDB" id="A0A521G1W5"/>
<dbReference type="PANTHER" id="PTHR33505">
    <property type="entry name" value="ZGC:162634"/>
    <property type="match status" value="1"/>
</dbReference>
<sequence length="58" mass="6445">MISQKLLEIIACPKCKGQVQLSETQDGLICTVCQLVYEIRDDIPIMLIDEAKPLIQAA</sequence>
<dbReference type="Pfam" id="PF03966">
    <property type="entry name" value="Trm112p"/>
    <property type="match status" value="1"/>
</dbReference>
<dbReference type="InterPro" id="IPR005651">
    <property type="entry name" value="Trm112-like"/>
</dbReference>
<comment type="caution">
    <text evidence="2">The sequence shown here is derived from an EMBL/GenBank/DDBJ whole genome shotgun (WGS) entry which is preliminary data.</text>
</comment>
<reference evidence="2" key="1">
    <citation type="submission" date="2017-07" db="EMBL/GenBank/DDBJ databases">
        <title>The cable genome - Insights into the physiology and evolution of filamentous bacteria capable of sulfide oxidation via long distance electron transfer.</title>
        <authorList>
            <person name="Thorup C."/>
            <person name="Bjerg J.T."/>
            <person name="Schreiber L."/>
            <person name="Nielsen L.P."/>
            <person name="Kjeldsen K.U."/>
            <person name="Boesen T."/>
            <person name="Boggild A."/>
            <person name="Meysman F."/>
            <person name="Geelhoed J."/>
            <person name="Schramm A."/>
        </authorList>
    </citation>
    <scope>NUCLEOTIDE SEQUENCE [LARGE SCALE GENOMIC DNA]</scope>
    <source>
        <strain evidence="2">GS</strain>
    </source>
</reference>
<name>A0A521G1W5_9BACT</name>
<dbReference type="Gene3D" id="2.20.25.10">
    <property type="match status" value="1"/>
</dbReference>
<comment type="similarity">
    <text evidence="1">Belongs to the UPF0434 family.</text>
</comment>
<dbReference type="EMBL" id="NQJD01000013">
    <property type="protein sequence ID" value="TAA75004.1"/>
    <property type="molecule type" value="Genomic_DNA"/>
</dbReference>
<dbReference type="PANTHER" id="PTHR33505:SF4">
    <property type="entry name" value="PROTEIN PREY, MITOCHONDRIAL"/>
    <property type="match status" value="1"/>
</dbReference>
<dbReference type="HAMAP" id="MF_01187">
    <property type="entry name" value="UPF0434"/>
    <property type="match status" value="1"/>
</dbReference>
<proteinExistence type="inferred from homology"/>
<dbReference type="SUPFAM" id="SSF158997">
    <property type="entry name" value="Trm112p-like"/>
    <property type="match status" value="1"/>
</dbReference>
<accession>A0A521G1W5</accession>
<evidence type="ECO:0000313" key="2">
    <source>
        <dbReference type="EMBL" id="TAA75004.1"/>
    </source>
</evidence>
<evidence type="ECO:0000313" key="3">
    <source>
        <dbReference type="Proteomes" id="UP000316238"/>
    </source>
</evidence>
<dbReference type="Proteomes" id="UP000316238">
    <property type="component" value="Unassembled WGS sequence"/>
</dbReference>
<gene>
    <name evidence="2" type="ORF">CDV28_11332</name>
</gene>